<name>A0A0D3FID9_9ORYZ</name>
<evidence type="ECO:0000313" key="2">
    <source>
        <dbReference type="EnsemblPlants" id="OBART03G17120.1"/>
    </source>
</evidence>
<proteinExistence type="predicted"/>
<feature type="compositionally biased region" description="Polar residues" evidence="1">
    <location>
        <begin position="115"/>
        <end position="124"/>
    </location>
</feature>
<dbReference type="AlphaFoldDB" id="A0A0D3FID9"/>
<reference evidence="2" key="2">
    <citation type="submission" date="2015-03" db="UniProtKB">
        <authorList>
            <consortium name="EnsemblPlants"/>
        </authorList>
    </citation>
    <scope>IDENTIFICATION</scope>
</reference>
<dbReference type="Gramene" id="OBART03G17120.1">
    <property type="protein sequence ID" value="OBART03G17120.1"/>
    <property type="gene ID" value="OBART03G17120"/>
</dbReference>
<sequence>MRHHYHHLVINGESAHYGTGTHWCPSATLSSRRPPMVDCPSRCRLLVAPIVGRQGESMDERRENGGERYGVERRGKDLTGERKEMGPVGCKYSQAGLLRRPNTEEAPGSKLHLSYSPTQQQSAGKSIPEVPYLVTVLPSYKIVPEPKNQIKCILQFLKPLQTRSLT</sequence>
<dbReference type="Proteomes" id="UP000026960">
    <property type="component" value="Chromosome 3"/>
</dbReference>
<accession>A0A0D3FID9</accession>
<evidence type="ECO:0000313" key="3">
    <source>
        <dbReference type="Proteomes" id="UP000026960"/>
    </source>
</evidence>
<feature type="region of interest" description="Disordered" evidence="1">
    <location>
        <begin position="56"/>
        <end position="124"/>
    </location>
</feature>
<protein>
    <submittedName>
        <fullName evidence="2">Uncharacterized protein</fullName>
    </submittedName>
</protein>
<dbReference type="HOGENOM" id="CLU_1605222_0_0_1"/>
<dbReference type="EnsemblPlants" id="OBART03G17120.1">
    <property type="protein sequence ID" value="OBART03G17120.1"/>
    <property type="gene ID" value="OBART03G17120"/>
</dbReference>
<dbReference type="PaxDb" id="65489-OBART03G17120.1"/>
<reference evidence="2" key="1">
    <citation type="journal article" date="2009" name="Rice">
        <title>De Novo Next Generation Sequencing of Plant Genomes.</title>
        <authorList>
            <person name="Rounsley S."/>
            <person name="Marri P.R."/>
            <person name="Yu Y."/>
            <person name="He R."/>
            <person name="Sisneros N."/>
            <person name="Goicoechea J.L."/>
            <person name="Lee S.J."/>
            <person name="Angelova A."/>
            <person name="Kudrna D."/>
            <person name="Luo M."/>
            <person name="Affourtit J."/>
            <person name="Desany B."/>
            <person name="Knight J."/>
            <person name="Niazi F."/>
            <person name="Egholm M."/>
            <person name="Wing R.A."/>
        </authorList>
    </citation>
    <scope>NUCLEOTIDE SEQUENCE [LARGE SCALE GENOMIC DNA]</scope>
    <source>
        <strain evidence="2">cv. IRGC 105608</strain>
    </source>
</reference>
<organism evidence="2">
    <name type="scientific">Oryza barthii</name>
    <dbReference type="NCBI Taxonomy" id="65489"/>
    <lineage>
        <taxon>Eukaryota</taxon>
        <taxon>Viridiplantae</taxon>
        <taxon>Streptophyta</taxon>
        <taxon>Embryophyta</taxon>
        <taxon>Tracheophyta</taxon>
        <taxon>Spermatophyta</taxon>
        <taxon>Magnoliopsida</taxon>
        <taxon>Liliopsida</taxon>
        <taxon>Poales</taxon>
        <taxon>Poaceae</taxon>
        <taxon>BOP clade</taxon>
        <taxon>Oryzoideae</taxon>
        <taxon>Oryzeae</taxon>
        <taxon>Oryzinae</taxon>
        <taxon>Oryza</taxon>
    </lineage>
</organism>
<feature type="compositionally biased region" description="Basic and acidic residues" evidence="1">
    <location>
        <begin position="56"/>
        <end position="85"/>
    </location>
</feature>
<evidence type="ECO:0000256" key="1">
    <source>
        <dbReference type="SAM" id="MobiDB-lite"/>
    </source>
</evidence>
<keyword evidence="3" id="KW-1185">Reference proteome</keyword>